<keyword evidence="4" id="KW-1185">Reference proteome</keyword>
<feature type="domain" description="Endonuclease/exonuclease/phosphatase" evidence="2">
    <location>
        <begin position="64"/>
        <end position="315"/>
    </location>
</feature>
<dbReference type="SUPFAM" id="SSF56219">
    <property type="entry name" value="DNase I-like"/>
    <property type="match status" value="1"/>
</dbReference>
<dbReference type="Pfam" id="PF03372">
    <property type="entry name" value="Exo_endo_phos"/>
    <property type="match status" value="1"/>
</dbReference>
<gene>
    <name evidence="3" type="ORF">PGH07_01260</name>
</gene>
<protein>
    <submittedName>
        <fullName evidence="3">Endonuclease/exonuclease/phosphatase family protein</fullName>
    </submittedName>
</protein>
<dbReference type="GO" id="GO:0004519">
    <property type="term" value="F:endonuclease activity"/>
    <property type="evidence" value="ECO:0007669"/>
    <property type="project" value="UniProtKB-KW"/>
</dbReference>
<dbReference type="PANTHER" id="PTHR42834">
    <property type="entry name" value="ENDONUCLEASE/EXONUCLEASE/PHOSPHATASE FAMILY PROTEIN (AFU_ORTHOLOGUE AFUA_3G09210)"/>
    <property type="match status" value="1"/>
</dbReference>
<proteinExistence type="predicted"/>
<evidence type="ECO:0000259" key="2">
    <source>
        <dbReference type="Pfam" id="PF03372"/>
    </source>
</evidence>
<keyword evidence="3" id="KW-0540">Nuclease</keyword>
<reference evidence="3" key="1">
    <citation type="submission" date="2023-01" db="EMBL/GenBank/DDBJ databases">
        <title>Sulfurovum sp. zt1-1 genome assembly.</title>
        <authorList>
            <person name="Wang J."/>
        </authorList>
    </citation>
    <scope>NUCLEOTIDE SEQUENCE</scope>
    <source>
        <strain evidence="3">Zt1-1</strain>
    </source>
</reference>
<dbReference type="Proteomes" id="UP001169069">
    <property type="component" value="Unassembled WGS sequence"/>
</dbReference>
<sequence length="324" mass="36800">MIIRVGTFNLNNLFSRFNFQANIDEIPNGEAGGIELTFEQNEFSVRTFMGRLVHSKSVVDTVKIARRITDVMNADVLAVQEVEHIEILKQFNKEYLHDLYPYIALVEGNDPRLIDVAVMSKLPIGTIVSHQTAIHPDSPHKRVFGRDLLQVEILDHNREKLFTLYNTHLKSHFVPHDQDPIEGAKNANNRRKQQAEIISQIISKMERPNSRFILTGDMNDPPYSEFLSPMLTVDDLPLVNALANPAETRPPKAETPGHGPGPQTSAWTHRFIPPRPDLPQYELFDQIWVSQALADRFVNPTIDRRTTHGGDGSDHDPAWIDLNL</sequence>
<dbReference type="PANTHER" id="PTHR42834:SF1">
    <property type="entry name" value="ENDONUCLEASE_EXONUCLEASE_PHOSPHATASE FAMILY PROTEIN (AFU_ORTHOLOGUE AFUA_3G09210)"/>
    <property type="match status" value="1"/>
</dbReference>
<keyword evidence="3" id="KW-0378">Hydrolase</keyword>
<feature type="region of interest" description="Disordered" evidence="1">
    <location>
        <begin position="304"/>
        <end position="324"/>
    </location>
</feature>
<comment type="caution">
    <text evidence="3">The sequence shown here is derived from an EMBL/GenBank/DDBJ whole genome shotgun (WGS) entry which is preliminary data.</text>
</comment>
<dbReference type="InterPro" id="IPR036691">
    <property type="entry name" value="Endo/exonu/phosph_ase_sf"/>
</dbReference>
<dbReference type="RefSeq" id="WP_289412076.1">
    <property type="nucleotide sequence ID" value="NZ_JAQIBD010000001.1"/>
</dbReference>
<dbReference type="EMBL" id="JAQIBD010000001">
    <property type="protein sequence ID" value="MDM5270800.1"/>
    <property type="molecule type" value="Genomic_DNA"/>
</dbReference>
<feature type="compositionally biased region" description="Basic and acidic residues" evidence="1">
    <location>
        <begin position="304"/>
        <end position="318"/>
    </location>
</feature>
<organism evidence="3 4">
    <name type="scientific">Sulfurovum zhangzhouensis</name>
    <dbReference type="NCBI Taxonomy" id="3019067"/>
    <lineage>
        <taxon>Bacteria</taxon>
        <taxon>Pseudomonadati</taxon>
        <taxon>Campylobacterota</taxon>
        <taxon>Epsilonproteobacteria</taxon>
        <taxon>Campylobacterales</taxon>
        <taxon>Sulfurovaceae</taxon>
        <taxon>Sulfurovum</taxon>
    </lineage>
</organism>
<name>A0ABT7QVC8_9BACT</name>
<dbReference type="Gene3D" id="3.60.10.10">
    <property type="entry name" value="Endonuclease/exonuclease/phosphatase"/>
    <property type="match status" value="1"/>
</dbReference>
<evidence type="ECO:0000313" key="3">
    <source>
        <dbReference type="EMBL" id="MDM5270800.1"/>
    </source>
</evidence>
<evidence type="ECO:0000256" key="1">
    <source>
        <dbReference type="SAM" id="MobiDB-lite"/>
    </source>
</evidence>
<evidence type="ECO:0000313" key="4">
    <source>
        <dbReference type="Proteomes" id="UP001169069"/>
    </source>
</evidence>
<keyword evidence="3" id="KW-0255">Endonuclease</keyword>
<dbReference type="InterPro" id="IPR005135">
    <property type="entry name" value="Endo/exonuclease/phosphatase"/>
</dbReference>
<accession>A0ABT7QVC8</accession>